<protein>
    <submittedName>
        <fullName evidence="3">Membrane protein</fullName>
    </submittedName>
</protein>
<dbReference type="PRINTS" id="PR00721">
    <property type="entry name" value="STOMATIN"/>
</dbReference>
<evidence type="ECO:0000256" key="1">
    <source>
        <dbReference type="ARBA" id="ARBA00008164"/>
    </source>
</evidence>
<evidence type="ECO:0000259" key="2">
    <source>
        <dbReference type="SMART" id="SM00244"/>
    </source>
</evidence>
<dbReference type="Pfam" id="PF01145">
    <property type="entry name" value="Band_7"/>
    <property type="match status" value="1"/>
</dbReference>
<sequence length="242" mass="27001">MFTIVKEYESGVKFRFGKFVRVLKPGIRLVIPIIHEYKKVDLRTITQDVPEQRCITKDNVTITINAVVYYRVFDAKIAVLDVKDCFFAVTQLAQTTLRNSIGGVKLDELLSNLKVISKEIKEIVDTETDPWGIKVEKVEIKDIKIPADMERIIAKEAEAEREKRAIIVKSQGEVEAAQKLADAATILSSAPGAMHLRTLATLNDLSGDKSNTIVFAIPVEVLESFKNANVADKVKSIVSKDK</sequence>
<dbReference type="InterPro" id="IPR043202">
    <property type="entry name" value="Band-7_stomatin-like"/>
</dbReference>
<dbReference type="Gene3D" id="6.10.250.2090">
    <property type="match status" value="1"/>
</dbReference>
<dbReference type="InterPro" id="IPR036013">
    <property type="entry name" value="Band_7/SPFH_dom_sf"/>
</dbReference>
<dbReference type="RefSeq" id="WP_231756758.1">
    <property type="nucleotide sequence ID" value="NZ_AP024412.1"/>
</dbReference>
<dbReference type="InterPro" id="IPR001972">
    <property type="entry name" value="Stomatin_HflK_fam"/>
</dbReference>
<evidence type="ECO:0000313" key="3">
    <source>
        <dbReference type="EMBL" id="BCR36494.1"/>
    </source>
</evidence>
<dbReference type="KEGG" id="manr:MPAN_013870"/>
<dbReference type="SMART" id="SM00244">
    <property type="entry name" value="PHB"/>
    <property type="match status" value="1"/>
</dbReference>
<dbReference type="Gene3D" id="3.30.479.30">
    <property type="entry name" value="Band 7 domain"/>
    <property type="match status" value="1"/>
</dbReference>
<accession>A0A7U9TJF4</accession>
<evidence type="ECO:0000313" key="4">
    <source>
        <dbReference type="Proteomes" id="UP000620133"/>
    </source>
</evidence>
<dbReference type="GO" id="GO:0005886">
    <property type="term" value="C:plasma membrane"/>
    <property type="evidence" value="ECO:0007669"/>
    <property type="project" value="InterPro"/>
</dbReference>
<organism evidence="3 4">
    <name type="scientific">Mariniplasma anaerobium</name>
    <dbReference type="NCBI Taxonomy" id="2735436"/>
    <lineage>
        <taxon>Bacteria</taxon>
        <taxon>Bacillati</taxon>
        <taxon>Mycoplasmatota</taxon>
        <taxon>Mollicutes</taxon>
        <taxon>Acholeplasmatales</taxon>
        <taxon>Acholeplasmataceae</taxon>
        <taxon>Mariniplasma</taxon>
    </lineage>
</organism>
<dbReference type="EMBL" id="AP024412">
    <property type="protein sequence ID" value="BCR36494.1"/>
    <property type="molecule type" value="Genomic_DNA"/>
</dbReference>
<dbReference type="FunFam" id="3.30.479.30:FF:000004">
    <property type="entry name" value="Putative membrane protease family, stomatin"/>
    <property type="match status" value="1"/>
</dbReference>
<dbReference type="InterPro" id="IPR001107">
    <property type="entry name" value="Band_7"/>
</dbReference>
<name>A0A7U9TJF4_9MOLU</name>
<dbReference type="Proteomes" id="UP000620133">
    <property type="component" value="Chromosome"/>
</dbReference>
<keyword evidence="4" id="KW-1185">Reference proteome</keyword>
<feature type="domain" description="Band 7" evidence="2">
    <location>
        <begin position="1"/>
        <end position="157"/>
    </location>
</feature>
<dbReference type="GO" id="GO:0098552">
    <property type="term" value="C:side of membrane"/>
    <property type="evidence" value="ECO:0007669"/>
    <property type="project" value="UniProtKB-ARBA"/>
</dbReference>
<gene>
    <name evidence="3" type="ORF">MPAN_013870</name>
</gene>
<dbReference type="CDD" id="cd08826">
    <property type="entry name" value="SPFH_eoslipins_u1"/>
    <property type="match status" value="1"/>
</dbReference>
<reference evidence="3" key="1">
    <citation type="submission" date="2021-01" db="EMBL/GenBank/DDBJ databases">
        <title>Draft genome sequence of Acholeplasmataceae bacterium strain Mahy22.</title>
        <authorList>
            <person name="Watanabe M."/>
            <person name="Kojima H."/>
            <person name="Fukui M."/>
        </authorList>
    </citation>
    <scope>NUCLEOTIDE SEQUENCE</scope>
    <source>
        <strain evidence="3">Mahy22</strain>
    </source>
</reference>
<comment type="similarity">
    <text evidence="1">Belongs to the band 7/mec-2 family.</text>
</comment>
<proteinExistence type="inferred from homology"/>
<dbReference type="PANTHER" id="PTHR10264">
    <property type="entry name" value="BAND 7 PROTEIN-RELATED"/>
    <property type="match status" value="1"/>
</dbReference>
<dbReference type="SUPFAM" id="SSF117892">
    <property type="entry name" value="Band 7/SPFH domain"/>
    <property type="match status" value="1"/>
</dbReference>
<dbReference type="AlphaFoldDB" id="A0A7U9TJF4"/>
<dbReference type="PANTHER" id="PTHR10264:SF19">
    <property type="entry name" value="AT06885P-RELATED"/>
    <property type="match status" value="1"/>
</dbReference>